<sequence length="165" mass="17415">MSNEAGPSPALSRSTTALLLPPTLRGGDPPRRGEPVRPGPPACSTRIRRRGGAQRRGEKPHRCAGSTPQDLPFAEAPPPLTSTPKVPEHSDPRPLELRLPRRRHGLTHAAVPARSQLLRCSARPPGSVTDPGTDPGTGCTLLGSSLPVGSALQDRFFGPELELTA</sequence>
<gene>
    <name evidence="2" type="ORF">NDU88_006546</name>
</gene>
<evidence type="ECO:0000313" key="3">
    <source>
        <dbReference type="Proteomes" id="UP001066276"/>
    </source>
</evidence>
<dbReference type="Proteomes" id="UP001066276">
    <property type="component" value="Chromosome 11"/>
</dbReference>
<accession>A0AAV7LSB3</accession>
<evidence type="ECO:0000256" key="1">
    <source>
        <dbReference type="SAM" id="MobiDB-lite"/>
    </source>
</evidence>
<protein>
    <submittedName>
        <fullName evidence="2">Uncharacterized protein</fullName>
    </submittedName>
</protein>
<reference evidence="2" key="1">
    <citation type="journal article" date="2022" name="bioRxiv">
        <title>Sequencing and chromosome-scale assembly of the giantPleurodeles waltlgenome.</title>
        <authorList>
            <person name="Brown T."/>
            <person name="Elewa A."/>
            <person name="Iarovenko S."/>
            <person name="Subramanian E."/>
            <person name="Araus A.J."/>
            <person name="Petzold A."/>
            <person name="Susuki M."/>
            <person name="Suzuki K.-i.T."/>
            <person name="Hayashi T."/>
            <person name="Toyoda A."/>
            <person name="Oliveira C."/>
            <person name="Osipova E."/>
            <person name="Leigh N.D."/>
            <person name="Simon A."/>
            <person name="Yun M.H."/>
        </authorList>
    </citation>
    <scope>NUCLEOTIDE SEQUENCE</scope>
    <source>
        <strain evidence="2">20211129_DDA</strain>
        <tissue evidence="2">Liver</tissue>
    </source>
</reference>
<feature type="region of interest" description="Disordered" evidence="1">
    <location>
        <begin position="1"/>
        <end position="141"/>
    </location>
</feature>
<feature type="compositionally biased region" description="Low complexity" evidence="1">
    <location>
        <begin position="124"/>
        <end position="140"/>
    </location>
</feature>
<comment type="caution">
    <text evidence="2">The sequence shown here is derived from an EMBL/GenBank/DDBJ whole genome shotgun (WGS) entry which is preliminary data.</text>
</comment>
<dbReference type="AlphaFoldDB" id="A0AAV7LSB3"/>
<name>A0AAV7LSB3_PLEWA</name>
<feature type="compositionally biased region" description="Polar residues" evidence="1">
    <location>
        <begin position="1"/>
        <end position="17"/>
    </location>
</feature>
<organism evidence="2 3">
    <name type="scientific">Pleurodeles waltl</name>
    <name type="common">Iberian ribbed newt</name>
    <dbReference type="NCBI Taxonomy" id="8319"/>
    <lineage>
        <taxon>Eukaryota</taxon>
        <taxon>Metazoa</taxon>
        <taxon>Chordata</taxon>
        <taxon>Craniata</taxon>
        <taxon>Vertebrata</taxon>
        <taxon>Euteleostomi</taxon>
        <taxon>Amphibia</taxon>
        <taxon>Batrachia</taxon>
        <taxon>Caudata</taxon>
        <taxon>Salamandroidea</taxon>
        <taxon>Salamandridae</taxon>
        <taxon>Pleurodelinae</taxon>
        <taxon>Pleurodeles</taxon>
    </lineage>
</organism>
<proteinExistence type="predicted"/>
<dbReference type="EMBL" id="JANPWB010000015">
    <property type="protein sequence ID" value="KAJ1093445.1"/>
    <property type="molecule type" value="Genomic_DNA"/>
</dbReference>
<evidence type="ECO:0000313" key="2">
    <source>
        <dbReference type="EMBL" id="KAJ1093445.1"/>
    </source>
</evidence>
<keyword evidence="3" id="KW-1185">Reference proteome</keyword>
<feature type="compositionally biased region" description="Basic and acidic residues" evidence="1">
    <location>
        <begin position="86"/>
        <end position="99"/>
    </location>
</feature>